<keyword evidence="3" id="KW-1185">Reference proteome</keyword>
<dbReference type="SMART" id="SM00886">
    <property type="entry name" value="Dabb"/>
    <property type="match status" value="1"/>
</dbReference>
<dbReference type="CDD" id="cd00947">
    <property type="entry name" value="TBP_aldolase_IIB"/>
    <property type="match status" value="1"/>
</dbReference>
<dbReference type="PROSITE" id="PS51502">
    <property type="entry name" value="S_R_A_B_BARREL"/>
    <property type="match status" value="1"/>
</dbReference>
<dbReference type="PANTHER" id="PTHR30304:SF0">
    <property type="entry name" value="D-TAGATOSE-1,6-BISPHOSPHATE ALDOLASE SUBUNIT GATY-RELATED"/>
    <property type="match status" value="1"/>
</dbReference>
<dbReference type="InterPro" id="IPR013097">
    <property type="entry name" value="Dabb"/>
</dbReference>
<dbReference type="SUPFAM" id="SSF54909">
    <property type="entry name" value="Dimeric alpha+beta barrel"/>
    <property type="match status" value="1"/>
</dbReference>
<dbReference type="Pfam" id="PF07876">
    <property type="entry name" value="Dabb"/>
    <property type="match status" value="1"/>
</dbReference>
<dbReference type="InterPro" id="IPR000771">
    <property type="entry name" value="FBA_II"/>
</dbReference>
<evidence type="ECO:0000259" key="1">
    <source>
        <dbReference type="PROSITE" id="PS51502"/>
    </source>
</evidence>
<dbReference type="GO" id="GO:0008270">
    <property type="term" value="F:zinc ion binding"/>
    <property type="evidence" value="ECO:0007669"/>
    <property type="project" value="InterPro"/>
</dbReference>
<dbReference type="InterPro" id="IPR011008">
    <property type="entry name" value="Dimeric_a/b-barrel"/>
</dbReference>
<dbReference type="InterPro" id="IPR013785">
    <property type="entry name" value="Aldolase_TIM"/>
</dbReference>
<dbReference type="PANTHER" id="PTHR30304">
    <property type="entry name" value="D-TAGATOSE-1,6-BISPHOSPHATE ALDOLASE"/>
    <property type="match status" value="1"/>
</dbReference>
<dbReference type="Gene3D" id="3.20.20.70">
    <property type="entry name" value="Aldolase class I"/>
    <property type="match status" value="1"/>
</dbReference>
<evidence type="ECO:0000313" key="3">
    <source>
        <dbReference type="Proteomes" id="UP000294325"/>
    </source>
</evidence>
<accession>A0A4P7C2Z2</accession>
<gene>
    <name evidence="2" type="ORF">E3U44_12535</name>
</gene>
<dbReference type="SUPFAM" id="SSF51569">
    <property type="entry name" value="Aldolase"/>
    <property type="match status" value="1"/>
</dbReference>
<dbReference type="AlphaFoldDB" id="A0A4P7C2Z2"/>
<dbReference type="RefSeq" id="WP_134358511.1">
    <property type="nucleotide sequence ID" value="NZ_CP038033.1"/>
</dbReference>
<name>A0A4P7C2Z2_9GAMM</name>
<dbReference type="NCBIfam" id="TIGR00167">
    <property type="entry name" value="cbbA"/>
    <property type="match status" value="1"/>
</dbReference>
<evidence type="ECO:0000313" key="2">
    <source>
        <dbReference type="EMBL" id="QBQ55246.1"/>
    </source>
</evidence>
<dbReference type="EMBL" id="CP038033">
    <property type="protein sequence ID" value="QBQ55246.1"/>
    <property type="molecule type" value="Genomic_DNA"/>
</dbReference>
<organism evidence="2 3">
    <name type="scientific">Nitrosococcus wardiae</name>
    <dbReference type="NCBI Taxonomy" id="1814290"/>
    <lineage>
        <taxon>Bacteria</taxon>
        <taxon>Pseudomonadati</taxon>
        <taxon>Pseudomonadota</taxon>
        <taxon>Gammaproteobacteria</taxon>
        <taxon>Chromatiales</taxon>
        <taxon>Chromatiaceae</taxon>
        <taxon>Nitrosococcus</taxon>
    </lineage>
</organism>
<dbReference type="KEGG" id="nwr:E3U44_12535"/>
<proteinExistence type="predicted"/>
<dbReference type="Gene3D" id="3.30.70.100">
    <property type="match status" value="1"/>
</dbReference>
<sequence>MPLVNMKDLLVHAYDNGYAVGAFDLVSLDFLEAIVTAAERARAPVILSLAESHFSHFDFELAMPAVEAAAQRSAVPVAIHLDHGASMESAVKAIRLGANGVMVDASHLPLGENIAATREVVEMAHACGVAVEGELGYVPGVEGEDAERHPGSLRYTSAAEARQYAEKTGVDCLAVSIGTVHGRMKDKPRLDWGRLKEINAAIRLPLVIHGGTGLSDDEFRKLISLGVVKINYYTALADIAGEVIRTAAKRGARGYTALVAGIREAVASEVERCIGVWGSADRAAEVLDRCRPWLNVEHVVVYNAPELDEKELRAMMEEGQRVLAAIAGVREVRVGSLVSKGARYHYCWFIRFASSAVIDSYQHHPAHVVFAERLFRPAAPDRITADYCMANVHTGVAALPLSAAPSQRQST</sequence>
<feature type="domain" description="Stress-response A/B barrel" evidence="1">
    <location>
        <begin position="296"/>
        <end position="387"/>
    </location>
</feature>
<dbReference type="OrthoDB" id="9803995at2"/>
<dbReference type="GO" id="GO:0005829">
    <property type="term" value="C:cytosol"/>
    <property type="evidence" value="ECO:0007669"/>
    <property type="project" value="TreeGrafter"/>
</dbReference>
<protein>
    <submittedName>
        <fullName evidence="2">Ketose-bisphosphate aldolase</fullName>
    </submittedName>
</protein>
<dbReference type="GO" id="GO:0009025">
    <property type="term" value="F:tagatose-bisphosphate aldolase activity"/>
    <property type="evidence" value="ECO:0007669"/>
    <property type="project" value="TreeGrafter"/>
</dbReference>
<reference evidence="2 3" key="1">
    <citation type="submission" date="2019-03" db="EMBL/GenBank/DDBJ databases">
        <title>The genome sequence of Nitrosococcus wardiae strain D1FHST reveals the archetypal metabolic capacity of ammonia-oxidizing Gammaproteobacteria.</title>
        <authorList>
            <person name="Wang L."/>
            <person name="Lim C.K."/>
            <person name="Hanson T.E."/>
            <person name="Dang H."/>
            <person name="Klotz M.G."/>
        </authorList>
    </citation>
    <scope>NUCLEOTIDE SEQUENCE [LARGE SCALE GENOMIC DNA]</scope>
    <source>
        <strain evidence="2 3">D1FHS</strain>
    </source>
</reference>
<dbReference type="GO" id="GO:0005975">
    <property type="term" value="P:carbohydrate metabolic process"/>
    <property type="evidence" value="ECO:0007669"/>
    <property type="project" value="InterPro"/>
</dbReference>
<dbReference type="Proteomes" id="UP000294325">
    <property type="component" value="Chromosome"/>
</dbReference>
<dbReference type="Pfam" id="PF01116">
    <property type="entry name" value="F_bP_aldolase"/>
    <property type="match status" value="1"/>
</dbReference>
<dbReference type="InterPro" id="IPR050246">
    <property type="entry name" value="Class_II_FBP_aldolase"/>
</dbReference>